<evidence type="ECO:0000256" key="2">
    <source>
        <dbReference type="ARBA" id="ARBA00023125"/>
    </source>
</evidence>
<dbReference type="EMBL" id="DXGF01000147">
    <property type="protein sequence ID" value="HIW84350.1"/>
    <property type="molecule type" value="Genomic_DNA"/>
</dbReference>
<evidence type="ECO:0000256" key="1">
    <source>
        <dbReference type="ARBA" id="ARBA00023015"/>
    </source>
</evidence>
<dbReference type="AlphaFoldDB" id="A0A9D1RBE9"/>
<sequence length="280" mass="33168">MERYEKKGYLESQFRLFHLTDQETREIEYHYHDFDKITIFIKGHVTYVVEGRSYELKPYDIVLVKHNDLHRLTADDRELYERIIVYISPSFIEAYKTSDYDLSFCFQKAYEEGSNVLRIPSPDKSPLFHAITRLEQSFTDDGYASGLYRQLLFLEFMVHLNRAARRNRLEFLDKEKNGSKVSAILQYINENLSGDLRIDQIAETFYISKYHMMRLFKQETGHTLGNYISKKRLLLAKELILSGLSPDQACFQCGYRDYSTFFRAYRKLFGHSPQEGRTLS</sequence>
<dbReference type="SUPFAM" id="SSF46689">
    <property type="entry name" value="Homeodomain-like"/>
    <property type="match status" value="2"/>
</dbReference>
<dbReference type="Proteomes" id="UP000824263">
    <property type="component" value="Unassembled WGS sequence"/>
</dbReference>
<dbReference type="PANTHER" id="PTHR43280:SF34">
    <property type="entry name" value="ARAC-FAMILY TRANSCRIPTIONAL REGULATOR"/>
    <property type="match status" value="1"/>
</dbReference>
<dbReference type="InterPro" id="IPR018060">
    <property type="entry name" value="HTH_AraC"/>
</dbReference>
<dbReference type="GO" id="GO:0003700">
    <property type="term" value="F:DNA-binding transcription factor activity"/>
    <property type="evidence" value="ECO:0007669"/>
    <property type="project" value="InterPro"/>
</dbReference>
<accession>A0A9D1RBE9</accession>
<dbReference type="PROSITE" id="PS01124">
    <property type="entry name" value="HTH_ARAC_FAMILY_2"/>
    <property type="match status" value="1"/>
</dbReference>
<dbReference type="InterPro" id="IPR037923">
    <property type="entry name" value="HTH-like"/>
</dbReference>
<protein>
    <submittedName>
        <fullName evidence="5">AraC family transcriptional regulator</fullName>
    </submittedName>
</protein>
<dbReference type="GO" id="GO:0043565">
    <property type="term" value="F:sequence-specific DNA binding"/>
    <property type="evidence" value="ECO:0007669"/>
    <property type="project" value="InterPro"/>
</dbReference>
<proteinExistence type="predicted"/>
<reference evidence="5" key="1">
    <citation type="journal article" date="2021" name="PeerJ">
        <title>Extensive microbial diversity within the chicken gut microbiome revealed by metagenomics and culture.</title>
        <authorList>
            <person name="Gilroy R."/>
            <person name="Ravi A."/>
            <person name="Getino M."/>
            <person name="Pursley I."/>
            <person name="Horton D.L."/>
            <person name="Alikhan N.F."/>
            <person name="Baker D."/>
            <person name="Gharbi K."/>
            <person name="Hall N."/>
            <person name="Watson M."/>
            <person name="Adriaenssens E.M."/>
            <person name="Foster-Nyarko E."/>
            <person name="Jarju S."/>
            <person name="Secka A."/>
            <person name="Antonio M."/>
            <person name="Oren A."/>
            <person name="Chaudhuri R.R."/>
            <person name="La Ragione R."/>
            <person name="Hildebrand F."/>
            <person name="Pallen M.J."/>
        </authorList>
    </citation>
    <scope>NUCLEOTIDE SEQUENCE</scope>
    <source>
        <strain evidence="5">ChiSxjej1B13-11762</strain>
    </source>
</reference>
<evidence type="ECO:0000313" key="5">
    <source>
        <dbReference type="EMBL" id="HIW84350.1"/>
    </source>
</evidence>
<dbReference type="SUPFAM" id="SSF51215">
    <property type="entry name" value="Regulatory protein AraC"/>
    <property type="match status" value="1"/>
</dbReference>
<dbReference type="SMART" id="SM00342">
    <property type="entry name" value="HTH_ARAC"/>
    <property type="match status" value="1"/>
</dbReference>
<evidence type="ECO:0000313" key="6">
    <source>
        <dbReference type="Proteomes" id="UP000824263"/>
    </source>
</evidence>
<name>A0A9D1RBE9_9FIRM</name>
<dbReference type="Pfam" id="PF12833">
    <property type="entry name" value="HTH_18"/>
    <property type="match status" value="1"/>
</dbReference>
<gene>
    <name evidence="5" type="ORF">H9873_08505</name>
</gene>
<evidence type="ECO:0000256" key="3">
    <source>
        <dbReference type="ARBA" id="ARBA00023163"/>
    </source>
</evidence>
<dbReference type="InterPro" id="IPR014710">
    <property type="entry name" value="RmlC-like_jellyroll"/>
</dbReference>
<organism evidence="5 6">
    <name type="scientific">Candidatus Dorea gallistercoris</name>
    <dbReference type="NCBI Taxonomy" id="2838542"/>
    <lineage>
        <taxon>Bacteria</taxon>
        <taxon>Bacillati</taxon>
        <taxon>Bacillota</taxon>
        <taxon>Clostridia</taxon>
        <taxon>Lachnospirales</taxon>
        <taxon>Lachnospiraceae</taxon>
        <taxon>Dorea</taxon>
    </lineage>
</organism>
<dbReference type="Gene3D" id="1.10.10.60">
    <property type="entry name" value="Homeodomain-like"/>
    <property type="match status" value="2"/>
</dbReference>
<keyword evidence="3" id="KW-0804">Transcription</keyword>
<keyword evidence="2" id="KW-0238">DNA-binding</keyword>
<dbReference type="Pfam" id="PF02311">
    <property type="entry name" value="AraC_binding"/>
    <property type="match status" value="1"/>
</dbReference>
<dbReference type="PANTHER" id="PTHR43280">
    <property type="entry name" value="ARAC-FAMILY TRANSCRIPTIONAL REGULATOR"/>
    <property type="match status" value="1"/>
</dbReference>
<evidence type="ECO:0000259" key="4">
    <source>
        <dbReference type="PROSITE" id="PS01124"/>
    </source>
</evidence>
<comment type="caution">
    <text evidence="5">The sequence shown here is derived from an EMBL/GenBank/DDBJ whole genome shotgun (WGS) entry which is preliminary data.</text>
</comment>
<reference evidence="5" key="2">
    <citation type="submission" date="2021-04" db="EMBL/GenBank/DDBJ databases">
        <authorList>
            <person name="Gilroy R."/>
        </authorList>
    </citation>
    <scope>NUCLEOTIDE SEQUENCE</scope>
    <source>
        <strain evidence="5">ChiSxjej1B13-11762</strain>
    </source>
</reference>
<dbReference type="InterPro" id="IPR003313">
    <property type="entry name" value="AraC-bd"/>
</dbReference>
<keyword evidence="1" id="KW-0805">Transcription regulation</keyword>
<feature type="domain" description="HTH araC/xylS-type" evidence="4">
    <location>
        <begin position="182"/>
        <end position="279"/>
    </location>
</feature>
<dbReference type="Gene3D" id="2.60.120.10">
    <property type="entry name" value="Jelly Rolls"/>
    <property type="match status" value="1"/>
</dbReference>
<dbReference type="InterPro" id="IPR009057">
    <property type="entry name" value="Homeodomain-like_sf"/>
</dbReference>